<dbReference type="AlphaFoldDB" id="A0AAW0B592"/>
<dbReference type="EMBL" id="JAWWNJ010000039">
    <property type="protein sequence ID" value="KAK7021253.1"/>
    <property type="molecule type" value="Genomic_DNA"/>
</dbReference>
<protein>
    <submittedName>
        <fullName evidence="1">Uncharacterized protein</fullName>
    </submittedName>
</protein>
<evidence type="ECO:0000313" key="2">
    <source>
        <dbReference type="Proteomes" id="UP001362999"/>
    </source>
</evidence>
<keyword evidence="2" id="KW-1185">Reference proteome</keyword>
<name>A0AAW0B592_9AGAR</name>
<comment type="caution">
    <text evidence="1">The sequence shown here is derived from an EMBL/GenBank/DDBJ whole genome shotgun (WGS) entry which is preliminary data.</text>
</comment>
<reference evidence="1 2" key="1">
    <citation type="journal article" date="2024" name="J Genomics">
        <title>Draft genome sequencing and assembly of Favolaschia claudopus CIRM-BRFM 2984 isolated from oak limbs.</title>
        <authorList>
            <person name="Navarro D."/>
            <person name="Drula E."/>
            <person name="Chaduli D."/>
            <person name="Cazenave R."/>
            <person name="Ahrendt S."/>
            <person name="Wang J."/>
            <person name="Lipzen A."/>
            <person name="Daum C."/>
            <person name="Barry K."/>
            <person name="Grigoriev I.V."/>
            <person name="Favel A."/>
            <person name="Rosso M.N."/>
            <person name="Martin F."/>
        </authorList>
    </citation>
    <scope>NUCLEOTIDE SEQUENCE [LARGE SCALE GENOMIC DNA]</scope>
    <source>
        <strain evidence="1 2">CIRM-BRFM 2984</strain>
    </source>
</reference>
<gene>
    <name evidence="1" type="ORF">R3P38DRAFT_2781368</name>
</gene>
<proteinExistence type="predicted"/>
<accession>A0AAW0B592</accession>
<dbReference type="Proteomes" id="UP001362999">
    <property type="component" value="Unassembled WGS sequence"/>
</dbReference>
<evidence type="ECO:0000313" key="1">
    <source>
        <dbReference type="EMBL" id="KAK7021253.1"/>
    </source>
</evidence>
<sequence>MTFRDDAGCRKNAPDSRIFDVILATAPRWRSLKLNVPSSKEYQIPSHPSLFLDRLAGHSLDSLEELNFILGDDNPVILFGSASQLRKLSLQLNHQEHLPEMALPWAQLVNLTLDFQYSTEPGVEGHCFAWQYESGLIRPNQAI</sequence>
<organism evidence="1 2">
    <name type="scientific">Favolaschia claudopus</name>
    <dbReference type="NCBI Taxonomy" id="2862362"/>
    <lineage>
        <taxon>Eukaryota</taxon>
        <taxon>Fungi</taxon>
        <taxon>Dikarya</taxon>
        <taxon>Basidiomycota</taxon>
        <taxon>Agaricomycotina</taxon>
        <taxon>Agaricomycetes</taxon>
        <taxon>Agaricomycetidae</taxon>
        <taxon>Agaricales</taxon>
        <taxon>Marasmiineae</taxon>
        <taxon>Mycenaceae</taxon>
        <taxon>Favolaschia</taxon>
    </lineage>
</organism>